<organism evidence="1 2">
    <name type="scientific">Pyrococcus kukulkanii</name>
    <dbReference type="NCBI Taxonomy" id="1609559"/>
    <lineage>
        <taxon>Archaea</taxon>
        <taxon>Methanobacteriati</taxon>
        <taxon>Methanobacteriota</taxon>
        <taxon>Thermococci</taxon>
        <taxon>Thermococcales</taxon>
        <taxon>Thermococcaceae</taxon>
        <taxon>Pyrococcus</taxon>
    </lineage>
</organism>
<comment type="caution">
    <text evidence="1">The sequence shown here is derived from an EMBL/GenBank/DDBJ whole genome shotgun (WGS) entry which is preliminary data.</text>
</comment>
<accession>A0ABV4T3M0</accession>
<evidence type="ECO:0000313" key="2">
    <source>
        <dbReference type="Proteomes" id="UP001571980"/>
    </source>
</evidence>
<name>A0ABV4T3M0_9EURY</name>
<reference evidence="1 2" key="1">
    <citation type="submission" date="2023-03" db="EMBL/GenBank/DDBJ databases">
        <title>Speciation in Pyrococcus: adaptation to high temperature as a mechanism.</title>
        <authorList>
            <person name="Gu J."/>
        </authorList>
    </citation>
    <scope>NUCLEOTIDE SEQUENCE [LARGE SCALE GENOMIC DNA]</scope>
    <source>
        <strain evidence="1 2">LMOA34</strain>
    </source>
</reference>
<proteinExistence type="predicted"/>
<evidence type="ECO:0000313" key="1">
    <source>
        <dbReference type="EMBL" id="MFA4804466.1"/>
    </source>
</evidence>
<dbReference type="EMBL" id="JARRIG010000004">
    <property type="protein sequence ID" value="MFA4804466.1"/>
    <property type="molecule type" value="Genomic_DNA"/>
</dbReference>
<keyword evidence="2" id="KW-1185">Reference proteome</keyword>
<dbReference type="Proteomes" id="UP001571980">
    <property type="component" value="Unassembled WGS sequence"/>
</dbReference>
<dbReference type="RefSeq" id="WP_372823754.1">
    <property type="nucleotide sequence ID" value="NZ_JARRIG010000004.1"/>
</dbReference>
<sequence length="72" mass="8666">MAFQKYNTRLKTVTGKGVMRPPFIYGRIVDKEHFADREEELEKLKKRIPGDEFAKFILKKFEELREKLSARY</sequence>
<protein>
    <submittedName>
        <fullName evidence="1">Uncharacterized protein</fullName>
    </submittedName>
</protein>
<gene>
    <name evidence="1" type="ORF">P8X34_06920</name>
</gene>